<dbReference type="OrthoDB" id="1793171at2"/>
<reference evidence="1 2" key="1">
    <citation type="submission" date="2019-03" db="EMBL/GenBank/DDBJ databases">
        <title>Draft Genome Sequence of Desulfosporosinus fructosivorans Strain 63.6F, Isolated from Marine Sediment in the Baltic Sea.</title>
        <authorList>
            <person name="Hausmann B."/>
            <person name="Vandieken V."/>
            <person name="Pjevac P."/>
            <person name="Schreck K."/>
            <person name="Herbold C.W."/>
            <person name="Loy A."/>
        </authorList>
    </citation>
    <scope>NUCLEOTIDE SEQUENCE [LARGE SCALE GENOMIC DNA]</scope>
    <source>
        <strain evidence="1 2">63.6F</strain>
    </source>
</reference>
<dbReference type="RefSeq" id="WP_135552643.1">
    <property type="nucleotide sequence ID" value="NZ_SPQQ01000021.1"/>
</dbReference>
<dbReference type="GO" id="GO:0003824">
    <property type="term" value="F:catalytic activity"/>
    <property type="evidence" value="ECO:0007669"/>
    <property type="project" value="InterPro"/>
</dbReference>
<organism evidence="1 2">
    <name type="scientific">Desulfosporosinus fructosivorans</name>
    <dbReference type="NCBI Taxonomy" id="2018669"/>
    <lineage>
        <taxon>Bacteria</taxon>
        <taxon>Bacillati</taxon>
        <taxon>Bacillota</taxon>
        <taxon>Clostridia</taxon>
        <taxon>Eubacteriales</taxon>
        <taxon>Desulfitobacteriaceae</taxon>
        <taxon>Desulfosporosinus</taxon>
    </lineage>
</organism>
<sequence>MNEELINQIVSRILSEPAFQALLHGNKDGNSAELKAVKPDALVLLNYVPDFERVLTATQQQFGSDYTLSILPSDQTNMSKPKLPEGMSWITPQDALSKSNWQKIILPACSPNTLAKAALGIRDNPISETIGRGITQGTSILLVTEYLGFTAQTPKAYRALYEGYLQTVQAYGVVVSTTLGEGCTSTLNKDKGRTSSVGDSLITDKGTVQSSLYPTVTHARQSNQASLFDQRLAINEQRKPSTEQSAPNREEIRFDKKFLGDKQVYGIPEGSIVLVKRGTVISPLARDTMKSRRIELRQEKEEGRR</sequence>
<dbReference type="AlphaFoldDB" id="A0A4Z0QX18"/>
<keyword evidence="2" id="KW-1185">Reference proteome</keyword>
<dbReference type="SUPFAM" id="SSF52507">
    <property type="entry name" value="Homo-oligomeric flavin-containing Cys decarboxylases, HFCD"/>
    <property type="match status" value="1"/>
</dbReference>
<evidence type="ECO:0000313" key="1">
    <source>
        <dbReference type="EMBL" id="TGE35054.1"/>
    </source>
</evidence>
<dbReference type="Proteomes" id="UP000298460">
    <property type="component" value="Unassembled WGS sequence"/>
</dbReference>
<gene>
    <name evidence="1" type="ORF">E4K67_27495</name>
</gene>
<protein>
    <submittedName>
        <fullName evidence="1">Flavoprotein</fullName>
    </submittedName>
</protein>
<evidence type="ECO:0000313" key="2">
    <source>
        <dbReference type="Proteomes" id="UP000298460"/>
    </source>
</evidence>
<dbReference type="EMBL" id="SPQQ01000021">
    <property type="protein sequence ID" value="TGE35054.1"/>
    <property type="molecule type" value="Genomic_DNA"/>
</dbReference>
<proteinExistence type="predicted"/>
<name>A0A4Z0QX18_9FIRM</name>
<comment type="caution">
    <text evidence="1">The sequence shown here is derived from an EMBL/GenBank/DDBJ whole genome shotgun (WGS) entry which is preliminary data.</text>
</comment>
<accession>A0A4Z0QX18</accession>
<dbReference type="Gene3D" id="3.40.50.1950">
    <property type="entry name" value="Flavin prenyltransferase-like"/>
    <property type="match status" value="1"/>
</dbReference>
<dbReference type="InterPro" id="IPR036551">
    <property type="entry name" value="Flavin_trans-like"/>
</dbReference>